<feature type="transmembrane region" description="Helical" evidence="1">
    <location>
        <begin position="7"/>
        <end position="26"/>
    </location>
</feature>
<dbReference type="PANTHER" id="PTHR43081:SF1">
    <property type="entry name" value="ADENYLATE CYCLASE, TERMINAL-DIFFERENTIATION SPECIFIC"/>
    <property type="match status" value="1"/>
</dbReference>
<feature type="transmembrane region" description="Helical" evidence="1">
    <location>
        <begin position="78"/>
        <end position="102"/>
    </location>
</feature>
<dbReference type="InterPro" id="IPR050697">
    <property type="entry name" value="Adenylyl/Guanylyl_Cyclase_3/4"/>
</dbReference>
<proteinExistence type="predicted"/>
<evidence type="ECO:0000259" key="2">
    <source>
        <dbReference type="PROSITE" id="PS50125"/>
    </source>
</evidence>
<feature type="transmembrane region" description="Helical" evidence="1">
    <location>
        <begin position="114"/>
        <end position="133"/>
    </location>
</feature>
<organism evidence="3 4">
    <name type="scientific">Shimia sagamensis</name>
    <dbReference type="NCBI Taxonomy" id="1566352"/>
    <lineage>
        <taxon>Bacteria</taxon>
        <taxon>Pseudomonadati</taxon>
        <taxon>Pseudomonadota</taxon>
        <taxon>Alphaproteobacteria</taxon>
        <taxon>Rhodobacterales</taxon>
        <taxon>Roseobacteraceae</taxon>
    </lineage>
</organism>
<dbReference type="PROSITE" id="PS50125">
    <property type="entry name" value="GUANYLATE_CYCLASE_2"/>
    <property type="match status" value="1"/>
</dbReference>
<dbReference type="SUPFAM" id="SSF55073">
    <property type="entry name" value="Nucleotide cyclase"/>
    <property type="match status" value="1"/>
</dbReference>
<dbReference type="EMBL" id="FXTY01000003">
    <property type="protein sequence ID" value="SMP17248.1"/>
    <property type="molecule type" value="Genomic_DNA"/>
</dbReference>
<dbReference type="Gene3D" id="3.30.70.1230">
    <property type="entry name" value="Nucleotide cyclase"/>
    <property type="match status" value="1"/>
</dbReference>
<keyword evidence="1" id="KW-0812">Transmembrane</keyword>
<keyword evidence="4" id="KW-1185">Reference proteome</keyword>
<evidence type="ECO:0000256" key="1">
    <source>
        <dbReference type="SAM" id="Phobius"/>
    </source>
</evidence>
<evidence type="ECO:0000313" key="4">
    <source>
        <dbReference type="Proteomes" id="UP001157961"/>
    </source>
</evidence>
<evidence type="ECO:0000313" key="3">
    <source>
        <dbReference type="EMBL" id="SMP17248.1"/>
    </source>
</evidence>
<feature type="transmembrane region" description="Helical" evidence="1">
    <location>
        <begin position="46"/>
        <end position="66"/>
    </location>
</feature>
<name>A0ABY1NUF3_9RHOB</name>
<keyword evidence="1" id="KW-0472">Membrane</keyword>
<dbReference type="Pfam" id="PF00211">
    <property type="entry name" value="Guanylate_cyc"/>
    <property type="match status" value="1"/>
</dbReference>
<dbReference type="RefSeq" id="WP_283425583.1">
    <property type="nucleotide sequence ID" value="NZ_FXTY01000003.1"/>
</dbReference>
<dbReference type="PANTHER" id="PTHR43081">
    <property type="entry name" value="ADENYLATE CYCLASE, TERMINAL-DIFFERENTIATION SPECIFIC-RELATED"/>
    <property type="match status" value="1"/>
</dbReference>
<sequence>MKRTFGSFVFVLVAGAIIGALYGLMMNEILDRNWGLKAPIRGAVRGMVVASVAVVLEVWISNSAIGRWQRSVKFRRGVALRVIITCLIIYVALAGSHLVLIADKEIYVQWIQSGFAPDFLFALGAGVVIQVMLQARRLIGGRTLTYFLLGRYARPTEERRIFVLADLKDSTSITEKLGDQKALELITGVFLDIDPAIKKHRGVIHNYVGDEIIMSWLDRGPDGNMRLLKCIDEIFQTLSVRQAHYLKKYGVAPTLRLGIAGGPVAVGECGWEKRQVVYIGDTINKAKRMQEACKRHDLSVILDAETARGITMPMGIGIDVVEEATLRGRAEATKMLTLTGPDGTALEALPSMSAAV</sequence>
<dbReference type="Proteomes" id="UP001157961">
    <property type="component" value="Unassembled WGS sequence"/>
</dbReference>
<dbReference type="InterPro" id="IPR001054">
    <property type="entry name" value="A/G_cyclase"/>
</dbReference>
<comment type="caution">
    <text evidence="3">The sequence shown here is derived from an EMBL/GenBank/DDBJ whole genome shotgun (WGS) entry which is preliminary data.</text>
</comment>
<dbReference type="InterPro" id="IPR029787">
    <property type="entry name" value="Nucleotide_cyclase"/>
</dbReference>
<gene>
    <name evidence="3" type="ORF">SAMN06265373_103122</name>
</gene>
<accession>A0ABY1NUF3</accession>
<reference evidence="3 4" key="1">
    <citation type="submission" date="2017-05" db="EMBL/GenBank/DDBJ databases">
        <authorList>
            <person name="Varghese N."/>
            <person name="Submissions S."/>
        </authorList>
    </citation>
    <scope>NUCLEOTIDE SEQUENCE [LARGE SCALE GENOMIC DNA]</scope>
    <source>
        <strain evidence="3 4">DSM 29734</strain>
    </source>
</reference>
<feature type="domain" description="Guanylate cyclase" evidence="2">
    <location>
        <begin position="161"/>
        <end position="290"/>
    </location>
</feature>
<protein>
    <submittedName>
        <fullName evidence="3">Adenylate cyclase, class 3</fullName>
    </submittedName>
</protein>
<keyword evidence="1" id="KW-1133">Transmembrane helix</keyword>
<dbReference type="CDD" id="cd07302">
    <property type="entry name" value="CHD"/>
    <property type="match status" value="1"/>
</dbReference>